<comment type="caution">
    <text evidence="1">The sequence shown here is derived from an EMBL/GenBank/DDBJ whole genome shotgun (WGS) entry which is preliminary data.</text>
</comment>
<reference evidence="2" key="1">
    <citation type="journal article" date="2024" name="Proc. Natl. Acad. Sci. U.S.A.">
        <title>Extraordinary preservation of gene collinearity over three hundred million years revealed in homosporous lycophytes.</title>
        <authorList>
            <person name="Li C."/>
            <person name="Wickell D."/>
            <person name="Kuo L.Y."/>
            <person name="Chen X."/>
            <person name="Nie B."/>
            <person name="Liao X."/>
            <person name="Peng D."/>
            <person name="Ji J."/>
            <person name="Jenkins J."/>
            <person name="Williams M."/>
            <person name="Shu S."/>
            <person name="Plott C."/>
            <person name="Barry K."/>
            <person name="Rajasekar S."/>
            <person name="Grimwood J."/>
            <person name="Han X."/>
            <person name="Sun S."/>
            <person name="Hou Z."/>
            <person name="He W."/>
            <person name="Dai G."/>
            <person name="Sun C."/>
            <person name="Schmutz J."/>
            <person name="Leebens-Mack J.H."/>
            <person name="Li F.W."/>
            <person name="Wang L."/>
        </authorList>
    </citation>
    <scope>NUCLEOTIDE SEQUENCE [LARGE SCALE GENOMIC DNA]</scope>
    <source>
        <strain evidence="2">cv. PW_Plant_1</strain>
    </source>
</reference>
<organism evidence="1 2">
    <name type="scientific">Diphasiastrum complanatum</name>
    <name type="common">Issler's clubmoss</name>
    <name type="synonym">Lycopodium complanatum</name>
    <dbReference type="NCBI Taxonomy" id="34168"/>
    <lineage>
        <taxon>Eukaryota</taxon>
        <taxon>Viridiplantae</taxon>
        <taxon>Streptophyta</taxon>
        <taxon>Embryophyta</taxon>
        <taxon>Tracheophyta</taxon>
        <taxon>Lycopodiopsida</taxon>
        <taxon>Lycopodiales</taxon>
        <taxon>Lycopodiaceae</taxon>
        <taxon>Lycopodioideae</taxon>
        <taxon>Diphasiastrum</taxon>
    </lineage>
</organism>
<evidence type="ECO:0000313" key="2">
    <source>
        <dbReference type="Proteomes" id="UP001162992"/>
    </source>
</evidence>
<keyword evidence="2" id="KW-1185">Reference proteome</keyword>
<evidence type="ECO:0000313" key="1">
    <source>
        <dbReference type="EMBL" id="KAJ7570337.1"/>
    </source>
</evidence>
<proteinExistence type="predicted"/>
<protein>
    <submittedName>
        <fullName evidence="1">Uncharacterized protein</fullName>
    </submittedName>
</protein>
<dbReference type="EMBL" id="CM055092">
    <property type="protein sequence ID" value="KAJ7570337.1"/>
    <property type="molecule type" value="Genomic_DNA"/>
</dbReference>
<sequence length="494" mass="52343">MAKHAFLVLFSLTLTLLCALSFGREFEKGSSFRTLDVSAYLRSVHPAVASDAVLKAKKKTDDISSDDGPVLDLMHRDAPSSPFLPLNSSWRDLFAARMERDSARVKAISSRVRFMQGGYELSDLKPVTTSQKASSVEDLQAPLASGLNEGSGEYFVSVGIGTPPRTFNLIGDTGSGESWLQCVPCTNCYNQSVPLFDPTSSSSFQQLSCSSPVCSQLQTRSCKGNRCVYQIQYGDRSFSVGNFATETLYFGSNSVQNVAIGCGHNNQGLFVGAAGVLGLGGGPLSLPTQVAQLYGNVFSYCLPNRLSGQSSPLIFGSGAVPASSVFTPLLTSPVIDTFYYVGLSGMRVGGVPISVSSSVFQLDANGNGGVILDSGTAVTRLVTSAYNAMRDQFRANTRSLPAAASVLIFDTCYDLSGQHSVNLPAIDLVLAGGAVVPLPAANVLVQVDDAGTFCLAFSPSQDEFSIIGNIQQQSLRISFDKQQARVGFASDQCT</sequence>
<gene>
    <name evidence="1" type="ORF">O6H91_01G115800</name>
</gene>
<name>A0ACC2EV93_DIPCM</name>
<accession>A0ACC2EV93</accession>
<dbReference type="Proteomes" id="UP001162992">
    <property type="component" value="Chromosome 1"/>
</dbReference>